<comment type="caution">
    <text evidence="3">The sequence shown here is derived from an EMBL/GenBank/DDBJ whole genome shotgun (WGS) entry which is preliminary data.</text>
</comment>
<feature type="chain" id="PRO_5042000348" evidence="1">
    <location>
        <begin position="22"/>
        <end position="184"/>
    </location>
</feature>
<sequence length="184" mass="19908">MKSLHQFTLVVCLLIVGYVHAQISADPFSTAALKPSILESEVLVQNHKTLLQALKMTDLDKMLGSRGPITIFAPSDTAFRKLLGRAQSEWLTPENKQELLKMLTYHMVVGELTASRMLQAMASGKGSAVFKTIQGNEILATLEGTDILLTDCSGNTAKIKTEETNLSNGVVHVIDSVISPGTPD</sequence>
<evidence type="ECO:0000313" key="4">
    <source>
        <dbReference type="Proteomes" id="UP001207116"/>
    </source>
</evidence>
<evidence type="ECO:0000313" key="3">
    <source>
        <dbReference type="EMBL" id="MCX2719421.1"/>
    </source>
</evidence>
<dbReference type="Proteomes" id="UP001207116">
    <property type="component" value="Unassembled WGS sequence"/>
</dbReference>
<dbReference type="PANTHER" id="PTHR10900">
    <property type="entry name" value="PERIOSTIN-RELATED"/>
    <property type="match status" value="1"/>
</dbReference>
<dbReference type="EMBL" id="JAPFQP010000002">
    <property type="protein sequence ID" value="MCX2719421.1"/>
    <property type="molecule type" value="Genomic_DNA"/>
</dbReference>
<dbReference type="GO" id="GO:0005615">
    <property type="term" value="C:extracellular space"/>
    <property type="evidence" value="ECO:0007669"/>
    <property type="project" value="TreeGrafter"/>
</dbReference>
<dbReference type="Pfam" id="PF02469">
    <property type="entry name" value="Fasciclin"/>
    <property type="match status" value="1"/>
</dbReference>
<name>A0AAE3MLB7_9FLAO</name>
<organism evidence="3 4">
    <name type="scientific">Lentiprolixibacter aurantiacus</name>
    <dbReference type="NCBI Taxonomy" id="2993939"/>
    <lineage>
        <taxon>Bacteria</taxon>
        <taxon>Pseudomonadati</taxon>
        <taxon>Bacteroidota</taxon>
        <taxon>Flavobacteriia</taxon>
        <taxon>Flavobacteriales</taxon>
        <taxon>Flavobacteriaceae</taxon>
        <taxon>Lentiprolixibacter</taxon>
    </lineage>
</organism>
<gene>
    <name evidence="3" type="ORF">OO016_07405</name>
</gene>
<dbReference type="InterPro" id="IPR000782">
    <property type="entry name" value="FAS1_domain"/>
</dbReference>
<dbReference type="SMART" id="SM00554">
    <property type="entry name" value="FAS1"/>
    <property type="match status" value="1"/>
</dbReference>
<feature type="domain" description="FAS1" evidence="2">
    <location>
        <begin position="34"/>
        <end position="178"/>
    </location>
</feature>
<dbReference type="PANTHER" id="PTHR10900:SF77">
    <property type="entry name" value="FI19380P1"/>
    <property type="match status" value="1"/>
</dbReference>
<reference evidence="3" key="1">
    <citation type="submission" date="2022-11" db="EMBL/GenBank/DDBJ databases">
        <title>The characterization of three novel Bacteroidetes species and genomic analysis of their roles in tidal elemental geochemical cycles.</title>
        <authorList>
            <person name="Ma K.-J."/>
        </authorList>
    </citation>
    <scope>NUCLEOTIDE SEQUENCE</scope>
    <source>
        <strain evidence="3">M415</strain>
    </source>
</reference>
<proteinExistence type="predicted"/>
<dbReference type="InterPro" id="IPR050904">
    <property type="entry name" value="Adhesion/Biosynth-related"/>
</dbReference>
<evidence type="ECO:0000256" key="1">
    <source>
        <dbReference type="SAM" id="SignalP"/>
    </source>
</evidence>
<dbReference type="SUPFAM" id="SSF82153">
    <property type="entry name" value="FAS1 domain"/>
    <property type="match status" value="1"/>
</dbReference>
<accession>A0AAE3MLB7</accession>
<dbReference type="PROSITE" id="PS50213">
    <property type="entry name" value="FAS1"/>
    <property type="match status" value="1"/>
</dbReference>
<evidence type="ECO:0000259" key="2">
    <source>
        <dbReference type="PROSITE" id="PS50213"/>
    </source>
</evidence>
<dbReference type="AlphaFoldDB" id="A0AAE3MLB7"/>
<feature type="signal peptide" evidence="1">
    <location>
        <begin position="1"/>
        <end position="21"/>
    </location>
</feature>
<keyword evidence="4" id="KW-1185">Reference proteome</keyword>
<dbReference type="Gene3D" id="2.30.180.10">
    <property type="entry name" value="FAS1 domain"/>
    <property type="match status" value="1"/>
</dbReference>
<dbReference type="RefSeq" id="WP_266012070.1">
    <property type="nucleotide sequence ID" value="NZ_JAPFQP010000002.1"/>
</dbReference>
<dbReference type="InterPro" id="IPR036378">
    <property type="entry name" value="FAS1_dom_sf"/>
</dbReference>
<protein>
    <submittedName>
        <fullName evidence="3">Fasciclin domain-containing protein</fullName>
    </submittedName>
</protein>
<keyword evidence="1" id="KW-0732">Signal</keyword>